<keyword evidence="2" id="KW-1185">Reference proteome</keyword>
<gene>
    <name evidence="1" type="ORF">GQ55_9G078100</name>
</gene>
<sequence length="88" mass="9753">MLPAHKYASCYIYVPTCVLSSFSVPFNRVPAEMQVCLGQVQRVVETRRDAMKFCRKPLCDCGKRALVVSFVYGRSACSEAGATTRSPL</sequence>
<dbReference type="EMBL" id="CM009757">
    <property type="protein sequence ID" value="PUZ36943.1"/>
    <property type="molecule type" value="Genomic_DNA"/>
</dbReference>
<dbReference type="Proteomes" id="UP000244336">
    <property type="component" value="Chromosome 9"/>
</dbReference>
<dbReference type="Gramene" id="PUZ36943">
    <property type="protein sequence ID" value="PUZ36943"/>
    <property type="gene ID" value="GQ55_9G078100"/>
</dbReference>
<evidence type="ECO:0000313" key="2">
    <source>
        <dbReference type="Proteomes" id="UP000244336"/>
    </source>
</evidence>
<accession>A0A2T7C127</accession>
<dbReference type="AlphaFoldDB" id="A0A2T7C127"/>
<name>A0A2T7C127_9POAL</name>
<evidence type="ECO:0000313" key="1">
    <source>
        <dbReference type="EMBL" id="PUZ36943.1"/>
    </source>
</evidence>
<organism evidence="1 2">
    <name type="scientific">Panicum hallii var. hallii</name>
    <dbReference type="NCBI Taxonomy" id="1504633"/>
    <lineage>
        <taxon>Eukaryota</taxon>
        <taxon>Viridiplantae</taxon>
        <taxon>Streptophyta</taxon>
        <taxon>Embryophyta</taxon>
        <taxon>Tracheophyta</taxon>
        <taxon>Spermatophyta</taxon>
        <taxon>Magnoliopsida</taxon>
        <taxon>Liliopsida</taxon>
        <taxon>Poales</taxon>
        <taxon>Poaceae</taxon>
        <taxon>PACMAD clade</taxon>
        <taxon>Panicoideae</taxon>
        <taxon>Panicodae</taxon>
        <taxon>Paniceae</taxon>
        <taxon>Panicinae</taxon>
        <taxon>Panicum</taxon>
        <taxon>Panicum sect. Panicum</taxon>
    </lineage>
</organism>
<reference evidence="1 2" key="1">
    <citation type="submission" date="2018-04" db="EMBL/GenBank/DDBJ databases">
        <title>WGS assembly of Panicum hallii var. hallii HAL2.</title>
        <authorList>
            <person name="Lovell J."/>
            <person name="Jenkins J."/>
            <person name="Lowry D."/>
            <person name="Mamidi S."/>
            <person name="Sreedasyam A."/>
            <person name="Weng X."/>
            <person name="Barry K."/>
            <person name="Bonette J."/>
            <person name="Campitelli B."/>
            <person name="Daum C."/>
            <person name="Gordon S."/>
            <person name="Gould B."/>
            <person name="Lipzen A."/>
            <person name="MacQueen A."/>
            <person name="Palacio-Mejia J."/>
            <person name="Plott C."/>
            <person name="Shakirov E."/>
            <person name="Shu S."/>
            <person name="Yoshinaga Y."/>
            <person name="Zane M."/>
            <person name="Rokhsar D."/>
            <person name="Grimwood J."/>
            <person name="Schmutz J."/>
            <person name="Juenger T."/>
        </authorList>
    </citation>
    <scope>NUCLEOTIDE SEQUENCE [LARGE SCALE GENOMIC DNA]</scope>
    <source>
        <strain evidence="2">cv. HAL2</strain>
    </source>
</reference>
<proteinExistence type="predicted"/>
<protein>
    <submittedName>
        <fullName evidence="1">Uncharacterized protein</fullName>
    </submittedName>
</protein>